<evidence type="ECO:0000313" key="1">
    <source>
        <dbReference type="EMBL" id="KAB1220437.1"/>
    </source>
</evidence>
<proteinExistence type="predicted"/>
<dbReference type="EMBL" id="RXIC02000021">
    <property type="protein sequence ID" value="KAB1220437.1"/>
    <property type="molecule type" value="Genomic_DNA"/>
</dbReference>
<sequence>MLWNIIVRGVTFQFSPDILAALMGLQGPIGAYLIVELVNKPDAEDIFRTFMSQNVMLVKPFVRWKFMLPFWHILHLIFAYNIEPRAHMTECPIMRGELMLAVARGCVIDLPLYIFLSLRSEAKINSSARLPYSLLVYLYSLGCMDSPDNFVPF</sequence>
<dbReference type="OrthoDB" id="1714944at2759"/>
<reference evidence="1 2" key="1">
    <citation type="journal article" date="2019" name="Plant Biotechnol. J.">
        <title>The red bayberry genome and genetic basis of sex determination.</title>
        <authorList>
            <person name="Jia H.M."/>
            <person name="Jia H.J."/>
            <person name="Cai Q.L."/>
            <person name="Wang Y."/>
            <person name="Zhao H.B."/>
            <person name="Yang W.F."/>
            <person name="Wang G.Y."/>
            <person name="Li Y.H."/>
            <person name="Zhan D.L."/>
            <person name="Shen Y.T."/>
            <person name="Niu Q.F."/>
            <person name="Chang L."/>
            <person name="Qiu J."/>
            <person name="Zhao L."/>
            <person name="Xie H.B."/>
            <person name="Fu W.Y."/>
            <person name="Jin J."/>
            <person name="Li X.W."/>
            <person name="Jiao Y."/>
            <person name="Zhou C.C."/>
            <person name="Tu T."/>
            <person name="Chai C.Y."/>
            <person name="Gao J.L."/>
            <person name="Fan L.J."/>
            <person name="van de Weg E."/>
            <person name="Wang J.Y."/>
            <person name="Gao Z.S."/>
        </authorList>
    </citation>
    <scope>NUCLEOTIDE SEQUENCE [LARGE SCALE GENOMIC DNA]</scope>
    <source>
        <tissue evidence="1">Leaves</tissue>
    </source>
</reference>
<comment type="caution">
    <text evidence="1">The sequence shown here is derived from an EMBL/GenBank/DDBJ whole genome shotgun (WGS) entry which is preliminary data.</text>
</comment>
<dbReference type="AlphaFoldDB" id="A0A6A1W8P6"/>
<evidence type="ECO:0000313" key="2">
    <source>
        <dbReference type="Proteomes" id="UP000516437"/>
    </source>
</evidence>
<name>A0A6A1W8P6_9ROSI</name>
<protein>
    <submittedName>
        <fullName evidence="1">Uncharacterized protein</fullName>
    </submittedName>
</protein>
<keyword evidence="2" id="KW-1185">Reference proteome</keyword>
<organism evidence="1 2">
    <name type="scientific">Morella rubra</name>
    <name type="common">Chinese bayberry</name>
    <dbReference type="NCBI Taxonomy" id="262757"/>
    <lineage>
        <taxon>Eukaryota</taxon>
        <taxon>Viridiplantae</taxon>
        <taxon>Streptophyta</taxon>
        <taxon>Embryophyta</taxon>
        <taxon>Tracheophyta</taxon>
        <taxon>Spermatophyta</taxon>
        <taxon>Magnoliopsida</taxon>
        <taxon>eudicotyledons</taxon>
        <taxon>Gunneridae</taxon>
        <taxon>Pentapetalae</taxon>
        <taxon>rosids</taxon>
        <taxon>fabids</taxon>
        <taxon>Fagales</taxon>
        <taxon>Myricaceae</taxon>
        <taxon>Morella</taxon>
    </lineage>
</organism>
<accession>A0A6A1W8P6</accession>
<dbReference type="Proteomes" id="UP000516437">
    <property type="component" value="Chromosome 3"/>
</dbReference>
<gene>
    <name evidence="1" type="ORF">CJ030_MR3G009897</name>
</gene>